<dbReference type="InterPro" id="IPR036322">
    <property type="entry name" value="WD40_repeat_dom_sf"/>
</dbReference>
<accession>I4Y6G7</accession>
<protein>
    <recommendedName>
        <fullName evidence="5">WD40 repeat-like protein</fullName>
    </recommendedName>
</protein>
<proteinExistence type="predicted"/>
<dbReference type="InterPro" id="IPR052254">
    <property type="entry name" value="CUL4-DDB1_E3_ligase_receptor"/>
</dbReference>
<evidence type="ECO:0000313" key="4">
    <source>
        <dbReference type="Proteomes" id="UP000005242"/>
    </source>
</evidence>
<name>I4Y6G7_WALMC</name>
<evidence type="ECO:0000256" key="1">
    <source>
        <dbReference type="ARBA" id="ARBA00022574"/>
    </source>
</evidence>
<evidence type="ECO:0008006" key="5">
    <source>
        <dbReference type="Google" id="ProtNLM"/>
    </source>
</evidence>
<evidence type="ECO:0000256" key="2">
    <source>
        <dbReference type="ARBA" id="ARBA00022737"/>
    </source>
</evidence>
<dbReference type="PANTHER" id="PTHR44472">
    <property type="entry name" value="DDB1- AND CUL4-ASSOCIATED FACTOR 4-RELATED"/>
    <property type="match status" value="1"/>
</dbReference>
<dbReference type="PANTHER" id="PTHR44472:SF1">
    <property type="entry name" value="DDB1 AND CUL4 ASSOCIATED FACTOR 4"/>
    <property type="match status" value="1"/>
</dbReference>
<dbReference type="SUPFAM" id="SSF50978">
    <property type="entry name" value="WD40 repeat-like"/>
    <property type="match status" value="1"/>
</dbReference>
<keyword evidence="4" id="KW-1185">Reference proteome</keyword>
<dbReference type="KEGG" id="wse:WALSEDRAFT_66196"/>
<dbReference type="EMBL" id="JH668248">
    <property type="protein sequence ID" value="EIM19559.1"/>
    <property type="molecule type" value="Genomic_DNA"/>
</dbReference>
<gene>
    <name evidence="3" type="ORF">WALSEDRAFT_66196</name>
</gene>
<dbReference type="GeneID" id="18475094"/>
<reference evidence="3 4" key="1">
    <citation type="journal article" date="2012" name="Fungal Genet. Biol.">
        <title>The genome of the xerotolerant mold Wallemia sebi reveals adaptations to osmotic stress and suggests cryptic sexual reproduction.</title>
        <authorList>
            <person name="Padamsee M."/>
            <person name="Kumar T.K.A."/>
            <person name="Riley R."/>
            <person name="Binder M."/>
            <person name="Boyd A."/>
            <person name="Calvo A.M."/>
            <person name="Furukawa K."/>
            <person name="Hesse C."/>
            <person name="Hohmann S."/>
            <person name="James T.Y."/>
            <person name="LaButti K."/>
            <person name="Lapidus A."/>
            <person name="Lindquist E."/>
            <person name="Lucas S."/>
            <person name="Miller K."/>
            <person name="Shantappa S."/>
            <person name="Grigoriev I.V."/>
            <person name="Hibbett D.S."/>
            <person name="McLaughlin D.J."/>
            <person name="Spatafora J.W."/>
            <person name="Aime M.C."/>
        </authorList>
    </citation>
    <scope>NUCLEOTIDE SEQUENCE [LARGE SCALE GENOMIC DNA]</scope>
    <source>
        <strain evidence="4">ATCC MYA-4683 / CBS 633.66</strain>
    </source>
</reference>
<keyword evidence="2" id="KW-0677">Repeat</keyword>
<dbReference type="RefSeq" id="XP_006960357.1">
    <property type="nucleotide sequence ID" value="XM_006960295.1"/>
</dbReference>
<dbReference type="Proteomes" id="UP000005242">
    <property type="component" value="Unassembled WGS sequence"/>
</dbReference>
<sequence>MTYIGQLPGLYWDEEKLKYFPITKKKPIIDNTTSKPAEPARQIQLTPNLIKNPHRFNDAINLYHQTLDRRLRKQPNVKIYSHFYPISAAASLAERTIAVATSQLNSQLQKFNLDTEERKYILESSPGSVESLIAIDNDDNIGVVKVAYKSTNLYKTDFDGQSLVHLHTINNSNYFDSDFFDRSYLLAIDKTLNRINQRREFVKYKSDVVSLSALTDNETLCGLRNGNLHLHDWRMGNRAQPSVCSFDRTVNRLKRLKNGNTFVISTMNDDLLLYDIRMNRLTSSLKGNINKTVLKQPFSTILNDSYLVVVGEDTIMRTWSLRTSELINSQAMSNVNYINNYEDNLLICKSNQIEFISF</sequence>
<keyword evidence="1" id="KW-0853">WD repeat</keyword>
<dbReference type="HOGENOM" id="CLU_049928_0_0_1"/>
<dbReference type="AlphaFoldDB" id="I4Y6G7"/>
<evidence type="ECO:0000313" key="3">
    <source>
        <dbReference type="EMBL" id="EIM19559.1"/>
    </source>
</evidence>
<dbReference type="GO" id="GO:0080008">
    <property type="term" value="C:Cul4-RING E3 ubiquitin ligase complex"/>
    <property type="evidence" value="ECO:0007669"/>
    <property type="project" value="TreeGrafter"/>
</dbReference>
<dbReference type="STRING" id="671144.I4Y6G7"/>
<dbReference type="Gene3D" id="2.130.10.10">
    <property type="entry name" value="YVTN repeat-like/Quinoprotein amine dehydrogenase"/>
    <property type="match status" value="1"/>
</dbReference>
<dbReference type="InterPro" id="IPR015943">
    <property type="entry name" value="WD40/YVTN_repeat-like_dom_sf"/>
</dbReference>
<dbReference type="InParanoid" id="I4Y6G7"/>
<dbReference type="eggNOG" id="KOG2695">
    <property type="taxonomic scope" value="Eukaryota"/>
</dbReference>
<dbReference type="OrthoDB" id="128867at2759"/>
<organism evidence="3 4">
    <name type="scientific">Wallemia mellicola (strain ATCC MYA-4683 / CBS 633.66)</name>
    <name type="common">Wallemia sebi (CBS 633.66)</name>
    <dbReference type="NCBI Taxonomy" id="671144"/>
    <lineage>
        <taxon>Eukaryota</taxon>
        <taxon>Fungi</taxon>
        <taxon>Dikarya</taxon>
        <taxon>Basidiomycota</taxon>
        <taxon>Wallemiomycotina</taxon>
        <taxon>Wallemiomycetes</taxon>
        <taxon>Wallemiales</taxon>
        <taxon>Wallemiaceae</taxon>
        <taxon>Wallemia</taxon>
    </lineage>
</organism>